<protein>
    <recommendedName>
        <fullName evidence="4">Ubiquitin-like protease family profile domain-containing protein</fullName>
    </recommendedName>
</protein>
<feature type="compositionally biased region" description="Basic residues" evidence="1">
    <location>
        <begin position="528"/>
        <end position="539"/>
    </location>
</feature>
<feature type="compositionally biased region" description="Pro residues" evidence="1">
    <location>
        <begin position="1"/>
        <end position="12"/>
    </location>
</feature>
<dbReference type="Proteomes" id="UP000076722">
    <property type="component" value="Unassembled WGS sequence"/>
</dbReference>
<gene>
    <name evidence="2" type="ORF">SISNIDRAFT_490784</name>
</gene>
<proteinExistence type="predicted"/>
<sequence length="539" mass="60577">MAANPGTPPALPTPATARPRKDFISLDDEPPCGPEELRQIWLGQGKIFADIPEYVKDLYTQDFVIPIQLYNQLLPPPALNVIDALKFDMPKRANAFSLKIDPSLWSTEEPTVTITHPLFLSHIIPSFHGLQSLHEASRQAWLDGTRSIKIPGHAGRYPLFLITLYREASRVLDIISEWQISQRWITAVPDGTEGKEEVMRLLDCTGWANDVETLGRLQTTSSLYQILSQEWFDDIIMTAGLAYIQSHCAKPKNFLSIEFSNGLHILEAETWPPEKYETDKRAPIKYLRDQGQKLKKLAESEVKDDFWFFLHIDNTHWVAASFNPHSCTLSISDSRSRAIPAKIQRGMNKWVSFHFKSKRLRTQSVTAPRQVDHWSCGVVTLHTLASKAGLENEDRPWTDATQSLHSLLWFRRLTTREKCKLADMPAVVRSRHDKPTKEQIAAAAAAESDGDGDSAYEEGSHDGTGDEESDVDTIMNEIVDENGNQNANSKTKGSTQVKRTVNKAKSTSKTPLKRPLEDSVSDTEAKLPKAKKARSSRAS</sequence>
<accession>A0A164NLF5</accession>
<dbReference type="OrthoDB" id="2981328at2759"/>
<dbReference type="AlphaFoldDB" id="A0A164NLF5"/>
<evidence type="ECO:0000313" key="3">
    <source>
        <dbReference type="Proteomes" id="UP000076722"/>
    </source>
</evidence>
<dbReference type="Gene3D" id="3.40.395.10">
    <property type="entry name" value="Adenoviral Proteinase, Chain A"/>
    <property type="match status" value="1"/>
</dbReference>
<reference evidence="2 3" key="1">
    <citation type="journal article" date="2016" name="Mol. Biol. Evol.">
        <title>Comparative Genomics of Early-Diverging Mushroom-Forming Fungi Provides Insights into the Origins of Lignocellulose Decay Capabilities.</title>
        <authorList>
            <person name="Nagy L.G."/>
            <person name="Riley R."/>
            <person name="Tritt A."/>
            <person name="Adam C."/>
            <person name="Daum C."/>
            <person name="Floudas D."/>
            <person name="Sun H."/>
            <person name="Yadav J.S."/>
            <person name="Pangilinan J."/>
            <person name="Larsson K.H."/>
            <person name="Matsuura K."/>
            <person name="Barry K."/>
            <person name="Labutti K."/>
            <person name="Kuo R."/>
            <person name="Ohm R.A."/>
            <person name="Bhattacharya S.S."/>
            <person name="Shirouzu T."/>
            <person name="Yoshinaga Y."/>
            <person name="Martin F.M."/>
            <person name="Grigoriev I.V."/>
            <person name="Hibbett D.S."/>
        </authorList>
    </citation>
    <scope>NUCLEOTIDE SEQUENCE [LARGE SCALE GENOMIC DNA]</scope>
    <source>
        <strain evidence="2 3">HHB9708</strain>
    </source>
</reference>
<dbReference type="InterPro" id="IPR038765">
    <property type="entry name" value="Papain-like_cys_pep_sf"/>
</dbReference>
<evidence type="ECO:0000256" key="1">
    <source>
        <dbReference type="SAM" id="MobiDB-lite"/>
    </source>
</evidence>
<dbReference type="STRING" id="1314777.A0A164NLF5"/>
<name>A0A164NLF5_9AGAM</name>
<evidence type="ECO:0008006" key="4">
    <source>
        <dbReference type="Google" id="ProtNLM"/>
    </source>
</evidence>
<dbReference type="EMBL" id="KV419444">
    <property type="protein sequence ID" value="KZS87821.1"/>
    <property type="molecule type" value="Genomic_DNA"/>
</dbReference>
<keyword evidence="3" id="KW-1185">Reference proteome</keyword>
<feature type="region of interest" description="Disordered" evidence="1">
    <location>
        <begin position="428"/>
        <end position="539"/>
    </location>
</feature>
<evidence type="ECO:0000313" key="2">
    <source>
        <dbReference type="EMBL" id="KZS87821.1"/>
    </source>
</evidence>
<organism evidence="2 3">
    <name type="scientific">Sistotremastrum niveocremeum HHB9708</name>
    <dbReference type="NCBI Taxonomy" id="1314777"/>
    <lineage>
        <taxon>Eukaryota</taxon>
        <taxon>Fungi</taxon>
        <taxon>Dikarya</taxon>
        <taxon>Basidiomycota</taxon>
        <taxon>Agaricomycotina</taxon>
        <taxon>Agaricomycetes</taxon>
        <taxon>Sistotremastrales</taxon>
        <taxon>Sistotremastraceae</taxon>
        <taxon>Sertulicium</taxon>
        <taxon>Sertulicium niveocremeum</taxon>
    </lineage>
</organism>
<dbReference type="SUPFAM" id="SSF54001">
    <property type="entry name" value="Cysteine proteinases"/>
    <property type="match status" value="1"/>
</dbReference>
<feature type="compositionally biased region" description="Polar residues" evidence="1">
    <location>
        <begin position="482"/>
        <end position="510"/>
    </location>
</feature>
<feature type="region of interest" description="Disordered" evidence="1">
    <location>
        <begin position="1"/>
        <end position="23"/>
    </location>
</feature>